<comment type="function">
    <text evidence="7">Adaptins are components of the adaptor complexes which link clathrin to receptors in coated vesicles. Clathrin-associated protein complexes are believed to interact with the cytoplasmic tails of membrane proteins, leading to their selection and concentration.</text>
</comment>
<organism evidence="11 12">
    <name type="scientific">[Candida] railenensis</name>
    <dbReference type="NCBI Taxonomy" id="45579"/>
    <lineage>
        <taxon>Eukaryota</taxon>
        <taxon>Fungi</taxon>
        <taxon>Dikarya</taxon>
        <taxon>Ascomycota</taxon>
        <taxon>Saccharomycotina</taxon>
        <taxon>Pichiomycetes</taxon>
        <taxon>Debaryomycetaceae</taxon>
        <taxon>Kurtzmaniella</taxon>
    </lineage>
</organism>
<dbReference type="EMBL" id="CAKXYY010000016">
    <property type="protein sequence ID" value="CAH2354445.1"/>
    <property type="molecule type" value="Genomic_DNA"/>
</dbReference>
<dbReference type="SUPFAM" id="SSF55711">
    <property type="entry name" value="Subdomain of clathrin and coatomer appendage domain"/>
    <property type="match status" value="1"/>
</dbReference>
<feature type="domain" description="Clathrin adaptor alpha/beta/gamma-adaptin appendage Ig-like subdomain" evidence="10">
    <location>
        <begin position="823"/>
        <end position="943"/>
    </location>
</feature>
<dbReference type="GO" id="GO:0072583">
    <property type="term" value="P:clathrin-dependent endocytosis"/>
    <property type="evidence" value="ECO:0007669"/>
    <property type="project" value="InterPro"/>
</dbReference>
<evidence type="ECO:0000259" key="10">
    <source>
        <dbReference type="SMART" id="SM00809"/>
    </source>
</evidence>
<keyword evidence="6 7" id="KW-0168">Coated pit</keyword>
<reference evidence="11" key="1">
    <citation type="submission" date="2022-03" db="EMBL/GenBank/DDBJ databases">
        <authorList>
            <person name="Legras J.-L."/>
            <person name="Devillers H."/>
            <person name="Grondin C."/>
        </authorList>
    </citation>
    <scope>NUCLEOTIDE SEQUENCE</scope>
    <source>
        <strain evidence="11">CLIB 1423</strain>
    </source>
</reference>
<dbReference type="Gene3D" id="3.30.310.10">
    <property type="entry name" value="TATA-Binding Protein"/>
    <property type="match status" value="1"/>
</dbReference>
<dbReference type="OrthoDB" id="28053at2759"/>
<dbReference type="InterPro" id="IPR017104">
    <property type="entry name" value="AP2_complex_asu"/>
</dbReference>
<proteinExistence type="inferred from homology"/>
<keyword evidence="5 7" id="KW-0472">Membrane</keyword>
<gene>
    <name evidence="11" type="ORF">CLIB1423_16S02828</name>
</gene>
<dbReference type="InterPro" id="IPR013041">
    <property type="entry name" value="Clathrin_app_Ig-like_sf"/>
</dbReference>
<dbReference type="PIRSF" id="PIRSF037091">
    <property type="entry name" value="AP2_complex_alpha"/>
    <property type="match status" value="1"/>
</dbReference>
<keyword evidence="4 7" id="KW-0653">Protein transport</keyword>
<comment type="similarity">
    <text evidence="7">Belongs to the adaptor complexes large subunit family.</text>
</comment>
<evidence type="ECO:0000256" key="5">
    <source>
        <dbReference type="ARBA" id="ARBA00023136"/>
    </source>
</evidence>
<evidence type="ECO:0000256" key="6">
    <source>
        <dbReference type="ARBA" id="ARBA00023176"/>
    </source>
</evidence>
<dbReference type="InterPro" id="IPR008152">
    <property type="entry name" value="Clathrin_a/b/g-adaptin_app_Ig"/>
</dbReference>
<evidence type="ECO:0000313" key="11">
    <source>
        <dbReference type="EMBL" id="CAH2354445.1"/>
    </source>
</evidence>
<evidence type="ECO:0000256" key="9">
    <source>
        <dbReference type="SAM" id="MobiDB-lite"/>
    </source>
</evidence>
<dbReference type="InterPro" id="IPR012295">
    <property type="entry name" value="TBP_dom_sf"/>
</dbReference>
<dbReference type="AlphaFoldDB" id="A0A9P0QT45"/>
<feature type="binding site" evidence="8">
    <location>
        <position position="66"/>
    </location>
    <ligand>
        <name>a 1,2-diacyl-sn-glycero-3-phospho-(1D-myo-inositol-3,4,5-trisphosphate)</name>
        <dbReference type="ChEBI" id="CHEBI:57836"/>
    </ligand>
</feature>
<dbReference type="Gene3D" id="2.60.40.1230">
    <property type="match status" value="1"/>
</dbReference>
<dbReference type="InterPro" id="IPR050840">
    <property type="entry name" value="Adaptor_Complx_Large_Subunit"/>
</dbReference>
<evidence type="ECO:0000256" key="1">
    <source>
        <dbReference type="ARBA" id="ARBA00004277"/>
    </source>
</evidence>
<feature type="compositionally biased region" description="Polar residues" evidence="9">
    <location>
        <begin position="726"/>
        <end position="740"/>
    </location>
</feature>
<evidence type="ECO:0000256" key="3">
    <source>
        <dbReference type="ARBA" id="ARBA00022583"/>
    </source>
</evidence>
<accession>A0A9P0QT45</accession>
<dbReference type="GO" id="GO:0030122">
    <property type="term" value="C:AP-2 adaptor complex"/>
    <property type="evidence" value="ECO:0007669"/>
    <property type="project" value="InterPro"/>
</dbReference>
<dbReference type="GO" id="GO:0035615">
    <property type="term" value="F:clathrin adaptor activity"/>
    <property type="evidence" value="ECO:0007669"/>
    <property type="project" value="InterPro"/>
</dbReference>
<evidence type="ECO:0000256" key="7">
    <source>
        <dbReference type="PIRNR" id="PIRNR037091"/>
    </source>
</evidence>
<dbReference type="InterPro" id="IPR016024">
    <property type="entry name" value="ARM-type_fold"/>
</dbReference>
<dbReference type="Pfam" id="PF01602">
    <property type="entry name" value="Adaptin_N"/>
    <property type="match status" value="2"/>
</dbReference>
<feature type="binding site" evidence="8">
    <location>
        <begin position="70"/>
        <end position="74"/>
    </location>
    <ligand>
        <name>a 1,2-diacyl-sn-glycero-3-phospho-(1D-myo-inositol-3,4,5-trisphosphate)</name>
        <dbReference type="ChEBI" id="CHEBI:57836"/>
    </ligand>
</feature>
<dbReference type="GO" id="GO:0006886">
    <property type="term" value="P:intracellular protein transport"/>
    <property type="evidence" value="ECO:0007669"/>
    <property type="project" value="UniProtKB-UniRule"/>
</dbReference>
<name>A0A9P0QT45_9ASCO</name>
<dbReference type="InterPro" id="IPR011989">
    <property type="entry name" value="ARM-like"/>
</dbReference>
<dbReference type="Proteomes" id="UP000837801">
    <property type="component" value="Unassembled WGS sequence"/>
</dbReference>
<sequence length="1075" mass="120329">MATKQMKGLNSFIMDLRNSRDVEQENKRINLEINNIQSKFKHHYASNEVSTNTNSNGKDDISLSGYQKKKYICKLIYIYLLGYSEATNFGVREPLNLVASTVYSEKQTGYLALSILFKRSPTSSLKEHLNDLMDVMNGSLLRDLQSNNEDFNCLALHFISSNFNIDNERIDTEGSSKIHIVDDQDDNARQWLELTDLVFSFATSPIVAKHTRKKAVLALHVLFKLYPGVIISNSNWVPRILSLLEENEDLGLLTSSIPLIEFITTSISAKYAKSTMSSIARYLHRLLIEDACPKEYYYYSVPAPWLLVKLLSLVESLFLLVDEKTGNTVLTLTDLDSTTIGNLRSVISRSIQNSSQPVKGLPKKNSNSSILFQAVSLVIFLNASNEAVKGAVNALIYLLDSHETNTRYLSLDALIKLIGRGSISDVGNVFFTNEFNILIPKLFHLLSRDKDVSIKRKTLDLLYTLCNGSNYINIINGILEFYPHCEYSLKGEVAIKVAVLSEKYATESTWYVTTMLNLISQGTSAAASTSTNSHGSSTQIGNEVWERIVQIIVNNEELQAQSCKKIISLCNKSSGSNAVSENIIKVGGFVLGEYGHLIVNEKSDGDDDYSAESQFQILFSGYFRSSLSTRAMLLTSFLKFFEKYQDEPFIPDIIDLFEISTQSIDLEIQTRGFEYLKLCTADNSKELLSVVTRQFPVFEKKVSPLMSRIGNVERIVGRNRSSSFVNPHTIQQQKSAKSPSVTPPPASGLTVPPLNAPFKGVGQHRSVSTLSLPVTEEIDEDESNDDELVESRNQKTFEGEEDPFHDGVKEKVILSPNWYHGYHRMLQYDAGIFYENQFVKILYRIIKANSNIQYKFTIINNAAKTAGTNLTGFTILDLESSASKTDPNYLIQLGNQPEQTIADKTTFDVNIKIRNIVENDESPIITLSFNSGGSFNQLKLKFPVCFLRTLTSTNQIELEDFKKRWLQIGEQLPGPQGECISRTLTNYRCNSSNVVRLLARLGFNVVYSTPDNTEAGILVMGAGILHSQKSNYGVLVTIRSTDDVGKEFEIIVRCTGGGISEVINSSLREVLEGKF</sequence>
<dbReference type="PANTHER" id="PTHR22780">
    <property type="entry name" value="ADAPTIN, ALPHA/GAMMA/EPSILON"/>
    <property type="match status" value="1"/>
</dbReference>
<feature type="region of interest" description="Disordered" evidence="9">
    <location>
        <begin position="726"/>
        <end position="749"/>
    </location>
</feature>
<dbReference type="InterPro" id="IPR009028">
    <property type="entry name" value="Coatomer/calthrin_app_sub_C"/>
</dbReference>
<keyword evidence="2 7" id="KW-0813">Transport</keyword>
<dbReference type="SUPFAM" id="SSF49348">
    <property type="entry name" value="Clathrin adaptor appendage domain"/>
    <property type="match status" value="1"/>
</dbReference>
<keyword evidence="3 7" id="KW-0254">Endocytosis</keyword>
<evidence type="ECO:0000256" key="8">
    <source>
        <dbReference type="PIRSR" id="PIRSR037091-1"/>
    </source>
</evidence>
<dbReference type="SUPFAM" id="SSF48371">
    <property type="entry name" value="ARM repeat"/>
    <property type="match status" value="1"/>
</dbReference>
<evidence type="ECO:0000256" key="2">
    <source>
        <dbReference type="ARBA" id="ARBA00022448"/>
    </source>
</evidence>
<protein>
    <recommendedName>
        <fullName evidence="7">AP-2 complex subunit alpha</fullName>
    </recommendedName>
</protein>
<keyword evidence="12" id="KW-1185">Reference proteome</keyword>
<comment type="subcellular location">
    <subcellularLocation>
        <location evidence="1">Membrane</location>
        <location evidence="1">Coated pit</location>
        <topology evidence="1">Peripheral membrane protein</topology>
        <orientation evidence="1">Cytoplasmic side</orientation>
    </subcellularLocation>
</comment>
<dbReference type="Gene3D" id="1.25.10.10">
    <property type="entry name" value="Leucine-rich Repeat Variant"/>
    <property type="match status" value="1"/>
</dbReference>
<evidence type="ECO:0000256" key="4">
    <source>
        <dbReference type="ARBA" id="ARBA00022927"/>
    </source>
</evidence>
<comment type="caution">
    <text evidence="11">The sequence shown here is derived from an EMBL/GenBank/DDBJ whole genome shotgun (WGS) entry which is preliminary data.</text>
</comment>
<dbReference type="InterPro" id="IPR002553">
    <property type="entry name" value="Clathrin/coatomer_adapt-like_N"/>
</dbReference>
<feature type="binding site" evidence="8">
    <location>
        <position position="39"/>
    </location>
    <ligand>
        <name>a 1,2-diacyl-sn-glycero-3-phospho-(1D-myo-inositol-3,4,5-trisphosphate)</name>
        <dbReference type="ChEBI" id="CHEBI:57836"/>
    </ligand>
</feature>
<dbReference type="SMART" id="SM00809">
    <property type="entry name" value="Alpha_adaptinC2"/>
    <property type="match status" value="1"/>
</dbReference>
<evidence type="ECO:0000313" key="12">
    <source>
        <dbReference type="Proteomes" id="UP000837801"/>
    </source>
</evidence>